<reference evidence="3" key="1">
    <citation type="submission" date="2015-06" db="EMBL/GenBank/DDBJ databases">
        <authorList>
            <person name="Nguyen H."/>
        </authorList>
    </citation>
    <scope>NUCLEOTIDE SEQUENCE</scope>
    <source>
        <strain evidence="3">DAOM 180753</strain>
    </source>
</reference>
<dbReference type="AlphaFoldDB" id="A0AAI9X2D3"/>
<evidence type="ECO:0000256" key="1">
    <source>
        <dbReference type="ARBA" id="ARBA00022669"/>
    </source>
</evidence>
<accession>A0AAI9X2D3</accession>
<evidence type="ECO:0000313" key="3">
    <source>
        <dbReference type="EMBL" id="KAJ9481182.1"/>
    </source>
</evidence>
<sequence>MNKLTDLNPYLLNACCNTFSHYGTTAEFCTNTNMGAPSTAKAGTNGYILYYGIKIVKGNAPSEFRSIGYYEGY</sequence>
<name>A0AAI9X2D3_PENTH</name>
<dbReference type="GO" id="GO:0008061">
    <property type="term" value="F:chitin binding"/>
    <property type="evidence" value="ECO:0007669"/>
    <property type="project" value="UniProtKB-KW"/>
</dbReference>
<dbReference type="PANTHER" id="PTHR47700:SF2">
    <property type="entry name" value="CHITINASE"/>
    <property type="match status" value="1"/>
</dbReference>
<protein>
    <submittedName>
        <fullName evidence="3">Uncharacterized protein</fullName>
    </submittedName>
</protein>
<organism evidence="3 4">
    <name type="scientific">Penicillium thymicola</name>
    <dbReference type="NCBI Taxonomy" id="293382"/>
    <lineage>
        <taxon>Eukaryota</taxon>
        <taxon>Fungi</taxon>
        <taxon>Dikarya</taxon>
        <taxon>Ascomycota</taxon>
        <taxon>Pezizomycotina</taxon>
        <taxon>Eurotiomycetes</taxon>
        <taxon>Eurotiomycetidae</taxon>
        <taxon>Eurotiales</taxon>
        <taxon>Aspergillaceae</taxon>
        <taxon>Penicillium</taxon>
    </lineage>
</organism>
<evidence type="ECO:0000256" key="2">
    <source>
        <dbReference type="ARBA" id="ARBA00023026"/>
    </source>
</evidence>
<comment type="caution">
    <text evidence="3">The sequence shown here is derived from an EMBL/GenBank/DDBJ whole genome shotgun (WGS) entry which is preliminary data.</text>
</comment>
<proteinExistence type="predicted"/>
<dbReference type="EMBL" id="LACB01000875">
    <property type="protein sequence ID" value="KAJ9481182.1"/>
    <property type="molecule type" value="Genomic_DNA"/>
</dbReference>
<keyword evidence="2" id="KW-0843">Virulence</keyword>
<dbReference type="PANTHER" id="PTHR47700">
    <property type="entry name" value="V CHITINASE, PUTATIVE (AFU_ORTHOLOGUE AFUA_6G13720)-RELATED"/>
    <property type="match status" value="1"/>
</dbReference>
<keyword evidence="1" id="KW-0147">Chitin-binding</keyword>
<keyword evidence="4" id="KW-1185">Reference proteome</keyword>
<evidence type="ECO:0000313" key="4">
    <source>
        <dbReference type="Proteomes" id="UP001227192"/>
    </source>
</evidence>
<dbReference type="Proteomes" id="UP001227192">
    <property type="component" value="Unassembled WGS sequence"/>
</dbReference>
<dbReference type="InterPro" id="IPR053214">
    <property type="entry name" value="LysM12-like"/>
</dbReference>
<gene>
    <name evidence="3" type="ORF">VN97_g12315</name>
</gene>
<reference evidence="3" key="2">
    <citation type="journal article" date="2016" name="Fungal Biol.">
        <title>Ochratoxin A production by Penicillium thymicola.</title>
        <authorList>
            <person name="Nguyen H.D.T."/>
            <person name="McMullin D.R."/>
            <person name="Ponomareva E."/>
            <person name="Riley R."/>
            <person name="Pomraning K.R."/>
            <person name="Baker S.E."/>
            <person name="Seifert K.A."/>
        </authorList>
    </citation>
    <scope>NUCLEOTIDE SEQUENCE</scope>
    <source>
        <strain evidence="3">DAOM 180753</strain>
    </source>
</reference>